<dbReference type="InterPro" id="IPR003593">
    <property type="entry name" value="AAA+_ATPase"/>
</dbReference>
<dbReference type="SMART" id="SM00382">
    <property type="entry name" value="AAA"/>
    <property type="match status" value="1"/>
</dbReference>
<dbReference type="PROSITE" id="PS50893">
    <property type="entry name" value="ABC_TRANSPORTER_2"/>
    <property type="match status" value="1"/>
</dbReference>
<dbReference type="Gene3D" id="3.40.50.300">
    <property type="entry name" value="P-loop containing nucleotide triphosphate hydrolases"/>
    <property type="match status" value="1"/>
</dbReference>
<evidence type="ECO:0000259" key="5">
    <source>
        <dbReference type="PROSITE" id="PS50893"/>
    </source>
</evidence>
<evidence type="ECO:0000256" key="2">
    <source>
        <dbReference type="ARBA" id="ARBA00022448"/>
    </source>
</evidence>
<protein>
    <submittedName>
        <fullName evidence="6">ABC transporter ATP-binding protein</fullName>
    </submittedName>
</protein>
<dbReference type="AlphaFoldDB" id="A0A921IQF4"/>
<accession>A0A921IQF4</accession>
<name>A0A921IQF4_9ACTN</name>
<evidence type="ECO:0000256" key="3">
    <source>
        <dbReference type="ARBA" id="ARBA00022741"/>
    </source>
</evidence>
<dbReference type="SUPFAM" id="SSF52540">
    <property type="entry name" value="P-loop containing nucleoside triphosphate hydrolases"/>
    <property type="match status" value="1"/>
</dbReference>
<gene>
    <name evidence="6" type="ORF">K8U80_02120</name>
</gene>
<organism evidence="6 7">
    <name type="scientific">Collinsella ihumii</name>
    <dbReference type="NCBI Taxonomy" id="1720204"/>
    <lineage>
        <taxon>Bacteria</taxon>
        <taxon>Bacillati</taxon>
        <taxon>Actinomycetota</taxon>
        <taxon>Coriobacteriia</taxon>
        <taxon>Coriobacteriales</taxon>
        <taxon>Coriobacteriaceae</taxon>
        <taxon>Collinsella</taxon>
    </lineage>
</organism>
<dbReference type="PANTHER" id="PTHR43335">
    <property type="entry name" value="ABC TRANSPORTER, ATP-BINDING PROTEIN"/>
    <property type="match status" value="1"/>
</dbReference>
<dbReference type="PROSITE" id="PS00211">
    <property type="entry name" value="ABC_TRANSPORTER_1"/>
    <property type="match status" value="1"/>
</dbReference>
<dbReference type="CDD" id="cd03268">
    <property type="entry name" value="ABC_BcrA_bacitracin_resist"/>
    <property type="match status" value="1"/>
</dbReference>
<feature type="domain" description="ABC transporter" evidence="5">
    <location>
        <begin position="43"/>
        <end position="273"/>
    </location>
</feature>
<sequence>MADNVKYPAGRLGGSLGIGQKGGGSAKPAVQASMGRRLGRMAVTTTGLTKRYGDTCVVDGVDLAVPEHTVYGFLGPNGAGKSTTMKMLLGLVHPTQGSATILGASLTPENRLEVLRRVGSLIESPSCYPHLTARENLEIVRQLRGLPKSEIDEVLKIVRLDDPSVLRKRVGNFSLGMKQRLGIACALMGKPPLLLLDEPTNGLDPSGIHEIRALIKRLPRMFDMTVVVSSHLLSEVDQMADHVGIIRKGRMVWQGPLEELHARGRHWIGLRTTDNAQAAQLLPGAQADPDDSAYLRIKAVDDEAAGRLSMDLAERGIGIVRMEEHEDSLEDIFLAITGMEETL</sequence>
<dbReference type="EMBL" id="DYVF01000018">
    <property type="protein sequence ID" value="HJG30172.1"/>
    <property type="molecule type" value="Genomic_DNA"/>
</dbReference>
<keyword evidence="3" id="KW-0547">Nucleotide-binding</keyword>
<dbReference type="InterPro" id="IPR017871">
    <property type="entry name" value="ABC_transporter-like_CS"/>
</dbReference>
<dbReference type="Proteomes" id="UP000746751">
    <property type="component" value="Unassembled WGS sequence"/>
</dbReference>
<proteinExistence type="inferred from homology"/>
<comment type="similarity">
    <text evidence="1">Belongs to the ABC transporter superfamily.</text>
</comment>
<reference evidence="6" key="1">
    <citation type="journal article" date="2021" name="PeerJ">
        <title>Extensive microbial diversity within the chicken gut microbiome revealed by metagenomics and culture.</title>
        <authorList>
            <person name="Gilroy R."/>
            <person name="Ravi A."/>
            <person name="Getino M."/>
            <person name="Pursley I."/>
            <person name="Horton D.L."/>
            <person name="Alikhan N.F."/>
            <person name="Baker D."/>
            <person name="Gharbi K."/>
            <person name="Hall N."/>
            <person name="Watson M."/>
            <person name="Adriaenssens E.M."/>
            <person name="Foster-Nyarko E."/>
            <person name="Jarju S."/>
            <person name="Secka A."/>
            <person name="Antonio M."/>
            <person name="Oren A."/>
            <person name="Chaudhuri R.R."/>
            <person name="La Ragione R."/>
            <person name="Hildebrand F."/>
            <person name="Pallen M.J."/>
        </authorList>
    </citation>
    <scope>NUCLEOTIDE SEQUENCE</scope>
    <source>
        <strain evidence="6">ChiGjej2B2-7701</strain>
    </source>
</reference>
<dbReference type="Pfam" id="PF00005">
    <property type="entry name" value="ABC_tran"/>
    <property type="match status" value="1"/>
</dbReference>
<dbReference type="PANTHER" id="PTHR43335:SF4">
    <property type="entry name" value="ABC TRANSPORTER, ATP-BINDING PROTEIN"/>
    <property type="match status" value="1"/>
</dbReference>
<dbReference type="GO" id="GO:0016887">
    <property type="term" value="F:ATP hydrolysis activity"/>
    <property type="evidence" value="ECO:0007669"/>
    <property type="project" value="InterPro"/>
</dbReference>
<evidence type="ECO:0000313" key="6">
    <source>
        <dbReference type="EMBL" id="HJG30172.1"/>
    </source>
</evidence>
<dbReference type="InterPro" id="IPR027417">
    <property type="entry name" value="P-loop_NTPase"/>
</dbReference>
<dbReference type="InterPro" id="IPR003439">
    <property type="entry name" value="ABC_transporter-like_ATP-bd"/>
</dbReference>
<reference evidence="6" key="2">
    <citation type="submission" date="2021-09" db="EMBL/GenBank/DDBJ databases">
        <authorList>
            <person name="Gilroy R."/>
        </authorList>
    </citation>
    <scope>NUCLEOTIDE SEQUENCE</scope>
    <source>
        <strain evidence="6">ChiGjej2B2-7701</strain>
    </source>
</reference>
<evidence type="ECO:0000256" key="1">
    <source>
        <dbReference type="ARBA" id="ARBA00005417"/>
    </source>
</evidence>
<evidence type="ECO:0000256" key="4">
    <source>
        <dbReference type="ARBA" id="ARBA00022840"/>
    </source>
</evidence>
<evidence type="ECO:0000313" key="7">
    <source>
        <dbReference type="Proteomes" id="UP000746751"/>
    </source>
</evidence>
<keyword evidence="2" id="KW-0813">Transport</keyword>
<dbReference type="GO" id="GO:0005524">
    <property type="term" value="F:ATP binding"/>
    <property type="evidence" value="ECO:0007669"/>
    <property type="project" value="UniProtKB-KW"/>
</dbReference>
<keyword evidence="4 6" id="KW-0067">ATP-binding</keyword>
<comment type="caution">
    <text evidence="6">The sequence shown here is derived from an EMBL/GenBank/DDBJ whole genome shotgun (WGS) entry which is preliminary data.</text>
</comment>